<dbReference type="InterPro" id="IPR001753">
    <property type="entry name" value="Enoyl-CoA_hydra/iso"/>
</dbReference>
<dbReference type="EMBL" id="JAVDVQ010000010">
    <property type="protein sequence ID" value="MDR7083252.1"/>
    <property type="molecule type" value="Genomic_DNA"/>
</dbReference>
<keyword evidence="2" id="KW-1185">Reference proteome</keyword>
<dbReference type="InterPro" id="IPR029045">
    <property type="entry name" value="ClpP/crotonase-like_dom_sf"/>
</dbReference>
<dbReference type="RefSeq" id="WP_310057660.1">
    <property type="nucleotide sequence ID" value="NZ_JAVDVQ010000010.1"/>
</dbReference>
<proteinExistence type="predicted"/>
<gene>
    <name evidence="1" type="ORF">J2X01_002546</name>
</gene>
<dbReference type="Pfam" id="PF00378">
    <property type="entry name" value="ECH_1"/>
    <property type="match status" value="1"/>
</dbReference>
<reference evidence="1 2" key="1">
    <citation type="submission" date="2023-07" db="EMBL/GenBank/DDBJ databases">
        <title>Sorghum-associated microbial communities from plants grown in Nebraska, USA.</title>
        <authorList>
            <person name="Schachtman D."/>
        </authorList>
    </citation>
    <scope>NUCLEOTIDE SEQUENCE [LARGE SCALE GENOMIC DNA]</scope>
    <source>
        <strain evidence="1 2">BE167</strain>
    </source>
</reference>
<dbReference type="Gene3D" id="3.90.226.10">
    <property type="entry name" value="2-enoyl-CoA Hydratase, Chain A, domain 1"/>
    <property type="match status" value="1"/>
</dbReference>
<evidence type="ECO:0000313" key="2">
    <source>
        <dbReference type="Proteomes" id="UP001252243"/>
    </source>
</evidence>
<name>A0ABU1UDJ3_9MICC</name>
<dbReference type="PANTHER" id="PTHR11941">
    <property type="entry name" value="ENOYL-COA HYDRATASE-RELATED"/>
    <property type="match status" value="1"/>
</dbReference>
<dbReference type="SUPFAM" id="SSF52096">
    <property type="entry name" value="ClpP/crotonase"/>
    <property type="match status" value="1"/>
</dbReference>
<dbReference type="PANTHER" id="PTHR11941:SF54">
    <property type="entry name" value="ENOYL-COA HYDRATASE, MITOCHONDRIAL"/>
    <property type="match status" value="1"/>
</dbReference>
<dbReference type="CDD" id="cd06558">
    <property type="entry name" value="crotonase-like"/>
    <property type="match status" value="1"/>
</dbReference>
<sequence>MVVLVKSRIEDGIGILTLADEKRGNVLSPGLVEQAQAAHREFIERGVRVAVLNSEGPAFCSGRDPEVVRVPGVPPAGAVLIGEFEQSPVSWVAAVDAPVIGAGIHLMSTCVDVIAGPNARFRVPELRDGIYPRPVAAELARIIGPRRTMKLLLTAEALSASEAVAAGLVGELVPSNDLTAHVTTRAQSLLSLGDDLLRTTRDGWHVRFGTRPADEHP</sequence>
<protein>
    <submittedName>
        <fullName evidence="1">Enoyl-CoA hydratase/carnithine racemase</fullName>
    </submittedName>
</protein>
<dbReference type="Proteomes" id="UP001252243">
    <property type="component" value="Unassembled WGS sequence"/>
</dbReference>
<comment type="caution">
    <text evidence="1">The sequence shown here is derived from an EMBL/GenBank/DDBJ whole genome shotgun (WGS) entry which is preliminary data.</text>
</comment>
<organism evidence="1 2">
    <name type="scientific">Arthrobacter ginsengisoli</name>
    <dbReference type="NCBI Taxonomy" id="1356565"/>
    <lineage>
        <taxon>Bacteria</taxon>
        <taxon>Bacillati</taxon>
        <taxon>Actinomycetota</taxon>
        <taxon>Actinomycetes</taxon>
        <taxon>Micrococcales</taxon>
        <taxon>Micrococcaceae</taxon>
        <taxon>Arthrobacter</taxon>
    </lineage>
</organism>
<accession>A0ABU1UDJ3</accession>
<evidence type="ECO:0000313" key="1">
    <source>
        <dbReference type="EMBL" id="MDR7083252.1"/>
    </source>
</evidence>